<dbReference type="InterPro" id="IPR018338">
    <property type="entry name" value="Carbonic_anhydrase_a-class_CS"/>
</dbReference>
<proteinExistence type="inferred from homology"/>
<gene>
    <name evidence="12" type="ORF">HF521_002494</name>
</gene>
<dbReference type="Proteomes" id="UP000606274">
    <property type="component" value="Unassembled WGS sequence"/>
</dbReference>
<evidence type="ECO:0000256" key="6">
    <source>
        <dbReference type="ARBA" id="ARBA00023239"/>
    </source>
</evidence>
<feature type="domain" description="Alpha-carbonic anhydrase" evidence="11">
    <location>
        <begin position="62"/>
        <end position="313"/>
    </location>
</feature>
<dbReference type="PANTHER" id="PTHR18952:SF275">
    <property type="entry name" value="CARBONIC ANHYDRASE"/>
    <property type="match status" value="1"/>
</dbReference>
<dbReference type="InterPro" id="IPR036398">
    <property type="entry name" value="CA_dom_sf"/>
</dbReference>
<dbReference type="GO" id="GO:0008270">
    <property type="term" value="F:zinc ion binding"/>
    <property type="evidence" value="ECO:0007669"/>
    <property type="project" value="UniProtKB-UniRule"/>
</dbReference>
<comment type="similarity">
    <text evidence="1 7">Belongs to the alpha-carbonic anhydrase family.</text>
</comment>
<dbReference type="Gene3D" id="3.10.200.10">
    <property type="entry name" value="Alpha carbonic anhydrase"/>
    <property type="match status" value="1"/>
</dbReference>
<evidence type="ECO:0000313" key="12">
    <source>
        <dbReference type="EMBL" id="KAF7701329.1"/>
    </source>
</evidence>
<dbReference type="OrthoDB" id="429145at2759"/>
<evidence type="ECO:0000256" key="3">
    <source>
        <dbReference type="ARBA" id="ARBA00022723"/>
    </source>
</evidence>
<dbReference type="InterPro" id="IPR001148">
    <property type="entry name" value="CA_dom"/>
</dbReference>
<dbReference type="FunFam" id="3.10.200.10:FF:000003">
    <property type="entry name" value="Carbonic anhydrase 12"/>
    <property type="match status" value="1"/>
</dbReference>
<evidence type="ECO:0000259" key="11">
    <source>
        <dbReference type="PROSITE" id="PS51144"/>
    </source>
</evidence>
<dbReference type="SUPFAM" id="SSF51069">
    <property type="entry name" value="Carbonic anhydrase"/>
    <property type="match status" value="1"/>
</dbReference>
<name>A0A8T0B643_SILME</name>
<comment type="caution">
    <text evidence="12">The sequence shown here is derived from an EMBL/GenBank/DDBJ whole genome shotgun (WGS) entry which is preliminary data.</text>
</comment>
<feature type="region of interest" description="Disordered" evidence="8">
    <location>
        <begin position="39"/>
        <end position="64"/>
    </location>
</feature>
<comment type="catalytic activity">
    <reaction evidence="7">
        <text>hydrogencarbonate + H(+) = CO2 + H2O</text>
        <dbReference type="Rhea" id="RHEA:10748"/>
        <dbReference type="ChEBI" id="CHEBI:15377"/>
        <dbReference type="ChEBI" id="CHEBI:15378"/>
        <dbReference type="ChEBI" id="CHEBI:16526"/>
        <dbReference type="ChEBI" id="CHEBI:17544"/>
        <dbReference type="EC" id="4.2.1.1"/>
    </reaction>
</comment>
<dbReference type="EMBL" id="JABFDY010000011">
    <property type="protein sequence ID" value="KAF7701329.1"/>
    <property type="molecule type" value="Genomic_DNA"/>
</dbReference>
<dbReference type="PANTHER" id="PTHR18952">
    <property type="entry name" value="CARBONIC ANHYDRASE"/>
    <property type="match status" value="1"/>
</dbReference>
<feature type="chain" id="PRO_5035930464" description="Carbonic anhydrase" evidence="10">
    <location>
        <begin position="39"/>
        <end position="375"/>
    </location>
</feature>
<keyword evidence="9" id="KW-1133">Transmembrane helix</keyword>
<comment type="cofactor">
    <cofactor evidence="7">
        <name>Zn(2+)</name>
        <dbReference type="ChEBI" id="CHEBI:29105"/>
    </cofactor>
</comment>
<dbReference type="PROSITE" id="PS51144">
    <property type="entry name" value="ALPHA_CA_2"/>
    <property type="match status" value="1"/>
</dbReference>
<dbReference type="EC" id="4.2.1.1" evidence="2 7"/>
<keyword evidence="4 7" id="KW-0862">Zinc</keyword>
<dbReference type="Pfam" id="PF00194">
    <property type="entry name" value="Carb_anhydrase"/>
    <property type="match status" value="1"/>
</dbReference>
<evidence type="ECO:0000256" key="5">
    <source>
        <dbReference type="ARBA" id="ARBA00023180"/>
    </source>
</evidence>
<evidence type="ECO:0000256" key="1">
    <source>
        <dbReference type="ARBA" id="ARBA00010718"/>
    </source>
</evidence>
<dbReference type="SMART" id="SM01057">
    <property type="entry name" value="Carb_anhydrase"/>
    <property type="match status" value="1"/>
</dbReference>
<organism evidence="12 13">
    <name type="scientific">Silurus meridionalis</name>
    <name type="common">Southern catfish</name>
    <name type="synonym">Silurus soldatovi meridionalis</name>
    <dbReference type="NCBI Taxonomy" id="175797"/>
    <lineage>
        <taxon>Eukaryota</taxon>
        <taxon>Metazoa</taxon>
        <taxon>Chordata</taxon>
        <taxon>Craniata</taxon>
        <taxon>Vertebrata</taxon>
        <taxon>Euteleostomi</taxon>
        <taxon>Actinopterygii</taxon>
        <taxon>Neopterygii</taxon>
        <taxon>Teleostei</taxon>
        <taxon>Ostariophysi</taxon>
        <taxon>Siluriformes</taxon>
        <taxon>Siluridae</taxon>
        <taxon>Silurus</taxon>
    </lineage>
</organism>
<sequence>MPKCVSVGLLIRRGEKKHLSMLFKLFITLLLIHSPVLGESSSEEDNGSSEQEGHTKGSSNGNHWGYNDQRSWRSTFGDCGGTSQSPIDIETRDVSYNPSLPAIKLQGYDLSGQPGLKLENNGHTLQLQLPKTMRIVKGFDQVYLAAQLHFHWGTTEVPGSEHTIDNVHFPAEIHVVHYNSKYENIKEAATKPDGLAVLGAFIGIGLHENENYGKILSEIKDVSAEESSTTIPSFNVRHLLPNSLERFFRYSGSLTTPPCYQSVTWTVFNDTITVSRKQLAALELTLKAGHNHSLSENFRAPQNLNGRQVLASFQSSHNVYDKLSRGDILAIAFGVLFALTLLLFFLYAYRQRQNHSKMSDTRQNVIYKQATKEDV</sequence>
<keyword evidence="3 7" id="KW-0479">Metal-binding</keyword>
<comment type="function">
    <text evidence="7">Reversible hydration of carbon dioxide.</text>
</comment>
<keyword evidence="5" id="KW-0325">Glycoprotein</keyword>
<keyword evidence="9" id="KW-0472">Membrane</keyword>
<evidence type="ECO:0000256" key="9">
    <source>
        <dbReference type="SAM" id="Phobius"/>
    </source>
</evidence>
<evidence type="ECO:0000256" key="4">
    <source>
        <dbReference type="ARBA" id="ARBA00022833"/>
    </source>
</evidence>
<protein>
    <recommendedName>
        <fullName evidence="2 7">Carbonic anhydrase</fullName>
        <ecNumber evidence="2 7">4.2.1.1</ecNumber>
    </recommendedName>
</protein>
<keyword evidence="9" id="KW-0812">Transmembrane</keyword>
<keyword evidence="6 7" id="KW-0456">Lyase</keyword>
<dbReference type="InterPro" id="IPR023561">
    <property type="entry name" value="Carbonic_anhydrase_a-class"/>
</dbReference>
<dbReference type="AlphaFoldDB" id="A0A8T0B643"/>
<reference evidence="12" key="1">
    <citation type="submission" date="2020-08" db="EMBL/GenBank/DDBJ databases">
        <title>Chromosome-level assembly of Southern catfish (Silurus meridionalis) provides insights into visual adaptation to the nocturnal and benthic lifestyles.</title>
        <authorList>
            <person name="Zhang Y."/>
            <person name="Wang D."/>
            <person name="Peng Z."/>
        </authorList>
    </citation>
    <scope>NUCLEOTIDE SEQUENCE</scope>
    <source>
        <strain evidence="12">SWU-2019-XX</strain>
        <tissue evidence="12">Muscle</tissue>
    </source>
</reference>
<accession>A0A8T0B643</accession>
<feature type="transmembrane region" description="Helical" evidence="9">
    <location>
        <begin position="328"/>
        <end position="349"/>
    </location>
</feature>
<evidence type="ECO:0000256" key="2">
    <source>
        <dbReference type="ARBA" id="ARBA00012925"/>
    </source>
</evidence>
<evidence type="ECO:0000256" key="8">
    <source>
        <dbReference type="SAM" id="MobiDB-lite"/>
    </source>
</evidence>
<evidence type="ECO:0000313" key="13">
    <source>
        <dbReference type="Proteomes" id="UP000606274"/>
    </source>
</evidence>
<keyword evidence="13" id="KW-1185">Reference proteome</keyword>
<feature type="signal peptide" evidence="10">
    <location>
        <begin position="1"/>
        <end position="38"/>
    </location>
</feature>
<dbReference type="GO" id="GO:0004089">
    <property type="term" value="F:carbonate dehydratase activity"/>
    <property type="evidence" value="ECO:0007669"/>
    <property type="project" value="UniProtKB-UniRule"/>
</dbReference>
<dbReference type="PROSITE" id="PS00162">
    <property type="entry name" value="ALPHA_CA_1"/>
    <property type="match status" value="1"/>
</dbReference>
<dbReference type="GO" id="GO:0005886">
    <property type="term" value="C:plasma membrane"/>
    <property type="evidence" value="ECO:0007669"/>
    <property type="project" value="TreeGrafter"/>
</dbReference>
<keyword evidence="10" id="KW-0732">Signal</keyword>
<evidence type="ECO:0000256" key="10">
    <source>
        <dbReference type="SAM" id="SignalP"/>
    </source>
</evidence>
<evidence type="ECO:0000256" key="7">
    <source>
        <dbReference type="RuleBase" id="RU367011"/>
    </source>
</evidence>